<dbReference type="Proteomes" id="UP000050761">
    <property type="component" value="Unassembled WGS sequence"/>
</dbReference>
<dbReference type="AlphaFoldDB" id="A0A183GF55"/>
<name>A0A183GF55_HELPZ</name>
<feature type="signal peptide" evidence="2">
    <location>
        <begin position="1"/>
        <end position="16"/>
    </location>
</feature>
<feature type="chain" id="PRO_5044552026" evidence="2">
    <location>
        <begin position="17"/>
        <end position="286"/>
    </location>
</feature>
<dbReference type="WBParaSite" id="HPBE_0002100801-mRNA-1">
    <property type="protein sequence ID" value="HPBE_0002100801-mRNA-1"/>
    <property type="gene ID" value="HPBE_0002100801"/>
</dbReference>
<evidence type="ECO:0000256" key="2">
    <source>
        <dbReference type="SAM" id="SignalP"/>
    </source>
</evidence>
<reference evidence="5" key="2">
    <citation type="submission" date="2019-09" db="UniProtKB">
        <authorList>
            <consortium name="WormBaseParasite"/>
        </authorList>
    </citation>
    <scope>IDENTIFICATION</scope>
</reference>
<dbReference type="EMBL" id="UZAH01032615">
    <property type="protein sequence ID" value="VDP22886.1"/>
    <property type="molecule type" value="Genomic_DNA"/>
</dbReference>
<reference evidence="3 4" key="1">
    <citation type="submission" date="2018-11" db="EMBL/GenBank/DDBJ databases">
        <authorList>
            <consortium name="Pathogen Informatics"/>
        </authorList>
    </citation>
    <scope>NUCLEOTIDE SEQUENCE [LARGE SCALE GENOMIC DNA]</scope>
</reference>
<feature type="compositionally biased region" description="Pro residues" evidence="1">
    <location>
        <begin position="238"/>
        <end position="249"/>
    </location>
</feature>
<dbReference type="OrthoDB" id="10669068at2759"/>
<accession>A0A3P8FVT7</accession>
<evidence type="ECO:0000313" key="3">
    <source>
        <dbReference type="EMBL" id="VDP22886.1"/>
    </source>
</evidence>
<keyword evidence="2" id="KW-0732">Signal</keyword>
<feature type="compositionally biased region" description="Pro residues" evidence="1">
    <location>
        <begin position="196"/>
        <end position="207"/>
    </location>
</feature>
<evidence type="ECO:0000256" key="1">
    <source>
        <dbReference type="SAM" id="MobiDB-lite"/>
    </source>
</evidence>
<sequence length="286" mass="29203">MLLLLVLAAVTAPTLAKANLPHPYGNYLFPEAAFPGSLVEEEASDPTLLVLAAPEQEAPVPWPISSGQPGMQQKEGHTLHAAPKIPVQAVPSTVTHENGRAPPPRQPSMTEVAVPPRPFPEAEPGPAIPQNPLAGMGPGPALPQNPLAGSGPGPALPQNPLAGMGPGPALPQRPLAGMGPGPALPQNPLAGSGPGPAIPPPRFPMRPGPAMSPQSFPGPQGGQVIHPPVQRGNGAPRPMNPVPLQPPPTVQGMGPGPARPAPFSPGFQFRPASSMTPGRGMRFNFN</sequence>
<proteinExistence type="predicted"/>
<organism evidence="4 5">
    <name type="scientific">Heligmosomoides polygyrus</name>
    <name type="common">Parasitic roundworm</name>
    <dbReference type="NCBI Taxonomy" id="6339"/>
    <lineage>
        <taxon>Eukaryota</taxon>
        <taxon>Metazoa</taxon>
        <taxon>Ecdysozoa</taxon>
        <taxon>Nematoda</taxon>
        <taxon>Chromadorea</taxon>
        <taxon>Rhabditida</taxon>
        <taxon>Rhabditina</taxon>
        <taxon>Rhabditomorpha</taxon>
        <taxon>Strongyloidea</taxon>
        <taxon>Heligmosomidae</taxon>
        <taxon>Heligmosomoides</taxon>
    </lineage>
</organism>
<keyword evidence="4" id="KW-1185">Reference proteome</keyword>
<gene>
    <name evidence="3" type="ORF">HPBE_LOCUS21007</name>
</gene>
<evidence type="ECO:0000313" key="5">
    <source>
        <dbReference type="WBParaSite" id="HPBE_0002100801-mRNA-1"/>
    </source>
</evidence>
<feature type="region of interest" description="Disordered" evidence="1">
    <location>
        <begin position="93"/>
        <end position="286"/>
    </location>
</feature>
<feature type="compositionally biased region" description="Pro residues" evidence="1">
    <location>
        <begin position="115"/>
        <end position="129"/>
    </location>
</feature>
<accession>A0A183GF55</accession>
<evidence type="ECO:0000313" key="4">
    <source>
        <dbReference type="Proteomes" id="UP000050761"/>
    </source>
</evidence>
<protein>
    <submittedName>
        <fullName evidence="5">Proline-rich protein 2-like</fullName>
    </submittedName>
</protein>